<protein>
    <submittedName>
        <fullName evidence="2">Uncharacterized protein</fullName>
    </submittedName>
</protein>
<keyword evidence="1" id="KW-0472">Membrane</keyword>
<proteinExistence type="predicted"/>
<accession>A0ABT1RYU0</accession>
<reference evidence="2 3" key="1">
    <citation type="submission" date="2022-06" db="EMBL/GenBank/DDBJ databases">
        <title>Isolation of gut microbiota from human fecal samples.</title>
        <authorList>
            <person name="Pamer E.G."/>
            <person name="Barat B."/>
            <person name="Waligurski E."/>
            <person name="Medina S."/>
            <person name="Paddock L."/>
            <person name="Mostad J."/>
        </authorList>
    </citation>
    <scope>NUCLEOTIDE SEQUENCE [LARGE SCALE GENOMIC DNA]</scope>
    <source>
        <strain evidence="2 3">DFI.9.73</strain>
    </source>
</reference>
<dbReference type="EMBL" id="JANFZH010000015">
    <property type="protein sequence ID" value="MCQ4839831.1"/>
    <property type="molecule type" value="Genomic_DNA"/>
</dbReference>
<dbReference type="RefSeq" id="WP_256191768.1">
    <property type="nucleotide sequence ID" value="NZ_CATZHN010000053.1"/>
</dbReference>
<gene>
    <name evidence="2" type="ORF">NE695_07880</name>
</gene>
<evidence type="ECO:0000256" key="1">
    <source>
        <dbReference type="SAM" id="Phobius"/>
    </source>
</evidence>
<evidence type="ECO:0000313" key="3">
    <source>
        <dbReference type="Proteomes" id="UP001524473"/>
    </source>
</evidence>
<feature type="transmembrane region" description="Helical" evidence="1">
    <location>
        <begin position="76"/>
        <end position="100"/>
    </location>
</feature>
<keyword evidence="1" id="KW-0812">Transmembrane</keyword>
<feature type="transmembrane region" description="Helical" evidence="1">
    <location>
        <begin position="41"/>
        <end position="64"/>
    </location>
</feature>
<comment type="caution">
    <text evidence="2">The sequence shown here is derived from an EMBL/GenBank/DDBJ whole genome shotgun (WGS) entry which is preliminary data.</text>
</comment>
<sequence length="101" mass="11254">MKKQKALRNSPWDMAAFCFGCAVAGFSLLFAVLLFTGSMLLFHPAASLVFAALELAVFFFLLLSKRLGISRWIRRFLLVSLILGILVVLCVFVVFVLLLLV</sequence>
<keyword evidence="1" id="KW-1133">Transmembrane helix</keyword>
<evidence type="ECO:0000313" key="2">
    <source>
        <dbReference type="EMBL" id="MCQ4839831.1"/>
    </source>
</evidence>
<keyword evidence="3" id="KW-1185">Reference proteome</keyword>
<organism evidence="2 3">
    <name type="scientific">Neglectibacter timonensis</name>
    <dbReference type="NCBI Taxonomy" id="1776382"/>
    <lineage>
        <taxon>Bacteria</taxon>
        <taxon>Bacillati</taxon>
        <taxon>Bacillota</taxon>
        <taxon>Clostridia</taxon>
        <taxon>Eubacteriales</taxon>
        <taxon>Oscillospiraceae</taxon>
        <taxon>Neglectibacter</taxon>
    </lineage>
</organism>
<feature type="transmembrane region" description="Helical" evidence="1">
    <location>
        <begin position="12"/>
        <end position="35"/>
    </location>
</feature>
<dbReference type="Proteomes" id="UP001524473">
    <property type="component" value="Unassembled WGS sequence"/>
</dbReference>
<name>A0ABT1RYU0_9FIRM</name>